<dbReference type="Proteomes" id="UP000285575">
    <property type="component" value="Unassembled WGS sequence"/>
</dbReference>
<dbReference type="EMBL" id="SACR01000004">
    <property type="protein sequence ID" value="RVU45100.1"/>
    <property type="molecule type" value="Genomic_DNA"/>
</dbReference>
<keyword evidence="3" id="KW-0998">Cell outer membrane</keyword>
<dbReference type="OrthoDB" id="5664954at2"/>
<dbReference type="GO" id="GO:0008320">
    <property type="term" value="F:protein transmembrane transporter activity"/>
    <property type="evidence" value="ECO:0007669"/>
    <property type="project" value="TreeGrafter"/>
</dbReference>
<evidence type="ECO:0000256" key="4">
    <source>
        <dbReference type="SAM" id="MobiDB-lite"/>
    </source>
</evidence>
<gene>
    <name evidence="7" type="ORF">EOE66_13145</name>
</gene>
<dbReference type="Pfam" id="PF08479">
    <property type="entry name" value="POTRA_2"/>
    <property type="match status" value="1"/>
</dbReference>
<evidence type="ECO:0000259" key="6">
    <source>
        <dbReference type="Pfam" id="PF08479"/>
    </source>
</evidence>
<evidence type="ECO:0000313" key="8">
    <source>
        <dbReference type="Proteomes" id="UP000285575"/>
    </source>
</evidence>
<dbReference type="InterPro" id="IPR013686">
    <property type="entry name" value="Polypept-transport_assoc_ShlB"/>
</dbReference>
<feature type="region of interest" description="Disordered" evidence="4">
    <location>
        <begin position="1"/>
        <end position="25"/>
    </location>
</feature>
<feature type="domain" description="Haemolysin activator HlyB C-terminal" evidence="5">
    <location>
        <begin position="244"/>
        <end position="567"/>
    </location>
</feature>
<evidence type="ECO:0000259" key="5">
    <source>
        <dbReference type="Pfam" id="PF03865"/>
    </source>
</evidence>
<evidence type="ECO:0000256" key="2">
    <source>
        <dbReference type="ARBA" id="ARBA00022692"/>
    </source>
</evidence>
<dbReference type="Gene3D" id="3.10.20.310">
    <property type="entry name" value="membrane protein fhac"/>
    <property type="match status" value="1"/>
</dbReference>
<keyword evidence="1" id="KW-0472">Membrane</keyword>
<dbReference type="InterPro" id="IPR051544">
    <property type="entry name" value="TPS_OM_transporter"/>
</dbReference>
<evidence type="ECO:0000256" key="1">
    <source>
        <dbReference type="ARBA" id="ARBA00022452"/>
    </source>
</evidence>
<dbReference type="InterPro" id="IPR005565">
    <property type="entry name" value="Hemolysn_activator_HlyB_C"/>
</dbReference>
<dbReference type="PANTHER" id="PTHR34597">
    <property type="entry name" value="SLR1661 PROTEIN"/>
    <property type="match status" value="1"/>
</dbReference>
<keyword evidence="8" id="KW-1185">Reference proteome</keyword>
<proteinExistence type="predicted"/>
<name>A0A437REA9_9BURK</name>
<keyword evidence="2" id="KW-0812">Transmembrane</keyword>
<evidence type="ECO:0000256" key="3">
    <source>
        <dbReference type="ARBA" id="ARBA00023237"/>
    </source>
</evidence>
<dbReference type="Gene3D" id="2.40.160.50">
    <property type="entry name" value="membrane protein fhac: a member of the omp85/tpsb transporter family"/>
    <property type="match status" value="1"/>
</dbReference>
<organism evidence="7 8">
    <name type="scientific">Rubrivivax rivuli</name>
    <dbReference type="NCBI Taxonomy" id="1862385"/>
    <lineage>
        <taxon>Bacteria</taxon>
        <taxon>Pseudomonadati</taxon>
        <taxon>Pseudomonadota</taxon>
        <taxon>Betaproteobacteria</taxon>
        <taxon>Burkholderiales</taxon>
        <taxon>Sphaerotilaceae</taxon>
        <taxon>Rubrivivax</taxon>
    </lineage>
</organism>
<dbReference type="GO" id="GO:0046819">
    <property type="term" value="P:protein secretion by the type V secretion system"/>
    <property type="evidence" value="ECO:0007669"/>
    <property type="project" value="TreeGrafter"/>
</dbReference>
<comment type="caution">
    <text evidence="7">The sequence shown here is derived from an EMBL/GenBank/DDBJ whole genome shotgun (WGS) entry which is preliminary data.</text>
</comment>
<dbReference type="PANTHER" id="PTHR34597:SF6">
    <property type="entry name" value="BLR6126 PROTEIN"/>
    <property type="match status" value="1"/>
</dbReference>
<reference evidence="7 8" key="1">
    <citation type="submission" date="2019-01" db="EMBL/GenBank/DDBJ databases">
        <authorList>
            <person name="Chen W.-M."/>
        </authorList>
    </citation>
    <scope>NUCLEOTIDE SEQUENCE [LARGE SCALE GENOMIC DNA]</scope>
    <source>
        <strain evidence="7 8">KYPY4</strain>
    </source>
</reference>
<feature type="domain" description="Polypeptide-transport-associated ShlB-type" evidence="6">
    <location>
        <begin position="107"/>
        <end position="182"/>
    </location>
</feature>
<accession>A0A437REA9</accession>
<keyword evidence="1" id="KW-1134">Transmembrane beta strand</keyword>
<dbReference type="AlphaFoldDB" id="A0A437REA9"/>
<protein>
    <submittedName>
        <fullName evidence="7">ShlB/FhaC/HecB family hemolysin secretion/activation protein</fullName>
    </submittedName>
</protein>
<sequence length="609" mass="65789">MSRTPQCWDPACRPRPGQSRDSGTRPCAWFLRTRSAGVLSSPLSRIRSFRLRPAAQRGAPPGSAVQTLFAKLSNLPARLGGRWQAIGVLAATLGAASAAHASAEPSFPVLEFVIEGNTVLPVTVVEQAVYPHLGPQRRFDDVEAARKALQEAYRSAGYTLASVDIPEQRADTGVIRLVVSEGRVARARVNGARYYAQGYILERVSEAAEGGVPNLPRLQAQLLEVNRSADRRVVPVLRPGRESGTTEIDLDVTDRLPLHGSLTLNNQASRNTSPTRLQAAVSYDNVAQRDHNLALQAVVSPEKPGEVQVIGASYSLPQAPAGLAALTLSYTRSDSEVLAGVGDTRLFGKGQIWGLRRSFVLELGERSFQLLSLGAEYKDMVDTVAAGQGAGFDTPIRYLPLSMAWTGAFRLAEGLGQGEWQLGTTLSGGLRGLVNRQQEFGDKRYQAKAQYFLLKFDARHTRTLPWAGLRLRAQAEVQLAPAPLISNEQFVLGGANSVRGYLEAEAVGDQGLRASLQLASPELAPRLNWPWLGSLSVHSFVDGGVAVLRRPLPRQDSRFRLLGAGFGGQLLTRGAWPLNLTLELAWPLLKKNSLGSDGLRAHANASIGF</sequence>
<dbReference type="Pfam" id="PF03865">
    <property type="entry name" value="ShlB"/>
    <property type="match status" value="1"/>
</dbReference>
<evidence type="ECO:0000313" key="7">
    <source>
        <dbReference type="EMBL" id="RVU45100.1"/>
    </source>
</evidence>
<dbReference type="GO" id="GO:0098046">
    <property type="term" value="C:type V protein secretion system complex"/>
    <property type="evidence" value="ECO:0007669"/>
    <property type="project" value="TreeGrafter"/>
</dbReference>